<dbReference type="RefSeq" id="WP_393990786.1">
    <property type="nucleotide sequence ID" value="NZ_JBAFVH010000001.1"/>
</dbReference>
<dbReference type="EMBL" id="JBAFVH010000001">
    <property type="protein sequence ID" value="MFG1370698.1"/>
    <property type="molecule type" value="Genomic_DNA"/>
</dbReference>
<proteinExistence type="predicted"/>
<evidence type="ECO:0008006" key="3">
    <source>
        <dbReference type="Google" id="ProtNLM"/>
    </source>
</evidence>
<keyword evidence="2" id="KW-1185">Reference proteome</keyword>
<reference evidence="1 2" key="1">
    <citation type="submission" date="2024-02" db="EMBL/GenBank/DDBJ databases">
        <title>Expansion and revision of Xanthobacter and proposal of Roseixanthobacter gen. nov.</title>
        <authorList>
            <person name="Soltysiak M.P.M."/>
            <person name="Jalihal A."/>
            <person name="Ory A."/>
            <person name="Chrisophersen C."/>
            <person name="Lee A.D."/>
            <person name="Boulton J."/>
            <person name="Springer M."/>
        </authorList>
    </citation>
    <scope>NUCLEOTIDE SEQUENCE [LARGE SCALE GENOMIC DNA]</scope>
    <source>
        <strain evidence="1 2">23A</strain>
    </source>
</reference>
<evidence type="ECO:0000313" key="2">
    <source>
        <dbReference type="Proteomes" id="UP001604002"/>
    </source>
</evidence>
<organism evidence="1 2">
    <name type="scientific">Xanthobacter oligotrophicus</name>
    <dbReference type="NCBI Taxonomy" id="2607286"/>
    <lineage>
        <taxon>Bacteria</taxon>
        <taxon>Pseudomonadati</taxon>
        <taxon>Pseudomonadota</taxon>
        <taxon>Alphaproteobacteria</taxon>
        <taxon>Hyphomicrobiales</taxon>
        <taxon>Xanthobacteraceae</taxon>
        <taxon>Xanthobacter</taxon>
    </lineage>
</organism>
<protein>
    <recommendedName>
        <fullName evidence="3">DUF4255 domain-containing protein</fullName>
    </recommendedName>
</protein>
<comment type="caution">
    <text evidence="1">The sequence shown here is derived from an EMBL/GenBank/DDBJ whole genome shotgun (WGS) entry which is preliminary data.</text>
</comment>
<gene>
    <name evidence="1" type="ORF">V5F32_00815</name>
</gene>
<sequence>MSFVREALTVAVLEALRPAAAMQGAIPFPTTAGHRVFVERVGALDDLSEEEPYPTVVIYTERDVGTSGDGAGPPYNRQMDLALDLTVLVLSQPVDDDGAPLGPPVLTVPRTDRELATSLNALESQVREALLRSPSGQPFRSVAQKIRTITSEPDRGGEEGIKFAARRLTLALQVPDDCYVGAPATAPVGTARLPQPMRRIAEALMVSGYEAEIAAALAEAAPVAPVATPFAGLSLAIDLNRDGAADIAATVDLTQD</sequence>
<name>A0ABW6ZSG5_9HYPH</name>
<dbReference type="Proteomes" id="UP001604002">
    <property type="component" value="Unassembled WGS sequence"/>
</dbReference>
<accession>A0ABW6ZSG5</accession>
<evidence type="ECO:0000313" key="1">
    <source>
        <dbReference type="EMBL" id="MFG1370698.1"/>
    </source>
</evidence>